<dbReference type="OrthoDB" id="166212at2759"/>
<dbReference type="SMART" id="SM00100">
    <property type="entry name" value="cNMP"/>
    <property type="match status" value="1"/>
</dbReference>
<dbReference type="InterPro" id="IPR000595">
    <property type="entry name" value="cNMP-bd_dom"/>
</dbReference>
<sequence length="250" mass="28192">MRSKENVKFPPIVNSNDKVGGKPDETERSSESESNSSSTSSKRFKSFKQLVNIVGKNSKWTKEANEEVQEDQSKKIATGEKRLTFNASAFRADVRSVGSLSSEVKKALVKSSWGRTPKDLALVQNLVMRIKAFDTYSLALKAELSRVLLYQKFGKGRIVIQQGHLGVSFYFIVSGTVIVQREEKDDRTREKHIQCLGEMSEGDAFGELALFQNSTRTATIVCKTACEFLKIDKEDFNQVKFFHLTFDKIL</sequence>
<gene>
    <name evidence="2" type="ORF">PACLA_8A075028</name>
</gene>
<dbReference type="CDD" id="cd00038">
    <property type="entry name" value="CAP_ED"/>
    <property type="match status" value="1"/>
</dbReference>
<dbReference type="EMBL" id="CACRXK020000019">
    <property type="protein sequence ID" value="CAB3976903.1"/>
    <property type="molecule type" value="Genomic_DNA"/>
</dbReference>
<feature type="compositionally biased region" description="Low complexity" evidence="1">
    <location>
        <begin position="32"/>
        <end position="41"/>
    </location>
</feature>
<dbReference type="AlphaFoldDB" id="A0A7D9H8V7"/>
<reference evidence="2" key="1">
    <citation type="submission" date="2020-04" db="EMBL/GenBank/DDBJ databases">
        <authorList>
            <person name="Alioto T."/>
            <person name="Alioto T."/>
            <person name="Gomez Garrido J."/>
        </authorList>
    </citation>
    <scope>NUCLEOTIDE SEQUENCE</scope>
    <source>
        <strain evidence="2">A484AB</strain>
    </source>
</reference>
<keyword evidence="3" id="KW-1185">Reference proteome</keyword>
<dbReference type="InterPro" id="IPR018488">
    <property type="entry name" value="cNMP-bd_CS"/>
</dbReference>
<evidence type="ECO:0000256" key="1">
    <source>
        <dbReference type="SAM" id="MobiDB-lite"/>
    </source>
</evidence>
<dbReference type="PROSITE" id="PS00889">
    <property type="entry name" value="CNMP_BINDING_2"/>
    <property type="match status" value="1"/>
</dbReference>
<dbReference type="InterPro" id="IPR014710">
    <property type="entry name" value="RmlC-like_jellyroll"/>
</dbReference>
<dbReference type="InterPro" id="IPR018490">
    <property type="entry name" value="cNMP-bd_dom_sf"/>
</dbReference>
<accession>A0A7D9H8V7</accession>
<dbReference type="PANTHER" id="PTHR23011:SF44">
    <property type="entry name" value="CYCLIC NUCLEOTIDE-BINDING DOMAIN-CONTAINING PROTEIN"/>
    <property type="match status" value="1"/>
</dbReference>
<protein>
    <submittedName>
        <fullName evidence="2">Uncharacterized protein</fullName>
    </submittedName>
</protein>
<dbReference type="Pfam" id="PF00027">
    <property type="entry name" value="cNMP_binding"/>
    <property type="match status" value="1"/>
</dbReference>
<evidence type="ECO:0000313" key="2">
    <source>
        <dbReference type="EMBL" id="CAB3976903.1"/>
    </source>
</evidence>
<comment type="caution">
    <text evidence="2">The sequence shown here is derived from an EMBL/GenBank/DDBJ whole genome shotgun (WGS) entry which is preliminary data.</text>
</comment>
<proteinExistence type="predicted"/>
<dbReference type="SUPFAM" id="SSF51206">
    <property type="entry name" value="cAMP-binding domain-like"/>
    <property type="match status" value="1"/>
</dbReference>
<evidence type="ECO:0000313" key="3">
    <source>
        <dbReference type="Proteomes" id="UP001152795"/>
    </source>
</evidence>
<organism evidence="2 3">
    <name type="scientific">Paramuricea clavata</name>
    <name type="common">Red gorgonian</name>
    <name type="synonym">Violescent sea-whip</name>
    <dbReference type="NCBI Taxonomy" id="317549"/>
    <lineage>
        <taxon>Eukaryota</taxon>
        <taxon>Metazoa</taxon>
        <taxon>Cnidaria</taxon>
        <taxon>Anthozoa</taxon>
        <taxon>Octocorallia</taxon>
        <taxon>Malacalcyonacea</taxon>
        <taxon>Plexauridae</taxon>
        <taxon>Paramuricea</taxon>
    </lineage>
</organism>
<dbReference type="Proteomes" id="UP001152795">
    <property type="component" value="Unassembled WGS sequence"/>
</dbReference>
<name>A0A7D9H8V7_PARCT</name>
<dbReference type="PANTHER" id="PTHR23011">
    <property type="entry name" value="CYCLIC NUCLEOTIDE-BINDING DOMAIN CONTAINING PROTEIN"/>
    <property type="match status" value="1"/>
</dbReference>
<dbReference type="Gene3D" id="2.60.120.10">
    <property type="entry name" value="Jelly Rolls"/>
    <property type="match status" value="1"/>
</dbReference>
<feature type="compositionally biased region" description="Basic and acidic residues" evidence="1">
    <location>
        <begin position="19"/>
        <end position="31"/>
    </location>
</feature>
<dbReference type="PRINTS" id="PR00103">
    <property type="entry name" value="CAMPKINASE"/>
</dbReference>
<feature type="region of interest" description="Disordered" evidence="1">
    <location>
        <begin position="1"/>
        <end position="44"/>
    </location>
</feature>
<dbReference type="PROSITE" id="PS50042">
    <property type="entry name" value="CNMP_BINDING_3"/>
    <property type="match status" value="1"/>
</dbReference>